<dbReference type="HAMAP" id="MF_00385">
    <property type="entry name" value="Ribosomal_bS16"/>
    <property type="match status" value="1"/>
</dbReference>
<accession>A0A1F7X2C7</accession>
<dbReference type="GO" id="GO:0006412">
    <property type="term" value="P:translation"/>
    <property type="evidence" value="ECO:0007669"/>
    <property type="project" value="UniProtKB-UniRule"/>
</dbReference>
<evidence type="ECO:0000313" key="4">
    <source>
        <dbReference type="EMBL" id="OGM09137.1"/>
    </source>
</evidence>
<evidence type="ECO:0000256" key="3">
    <source>
        <dbReference type="HAMAP-Rule" id="MF_00385"/>
    </source>
</evidence>
<dbReference type="InterPro" id="IPR023803">
    <property type="entry name" value="Ribosomal_bS16_dom_sf"/>
</dbReference>
<dbReference type="PANTHER" id="PTHR12919">
    <property type="entry name" value="30S RIBOSOMAL PROTEIN S16"/>
    <property type="match status" value="1"/>
</dbReference>
<evidence type="ECO:0000256" key="2">
    <source>
        <dbReference type="ARBA" id="ARBA00023274"/>
    </source>
</evidence>
<sequence>MIVIRLTQKGTKKKHLYRIVVAERRSKRNGSYCDVVGFYNKQKKEINIDKDKIDKWLKKGAKLTTAVKEIISQLK</sequence>
<reference evidence="4 5" key="1">
    <citation type="journal article" date="2016" name="Nat. Commun.">
        <title>Thousands of microbial genomes shed light on interconnected biogeochemical processes in an aquifer system.</title>
        <authorList>
            <person name="Anantharaman K."/>
            <person name="Brown C.T."/>
            <person name="Hug L.A."/>
            <person name="Sharon I."/>
            <person name="Castelle C.J."/>
            <person name="Probst A.J."/>
            <person name="Thomas B.C."/>
            <person name="Singh A."/>
            <person name="Wilkins M.J."/>
            <person name="Karaoz U."/>
            <person name="Brodie E.L."/>
            <person name="Williams K.H."/>
            <person name="Hubbard S.S."/>
            <person name="Banfield J.F."/>
        </authorList>
    </citation>
    <scope>NUCLEOTIDE SEQUENCE [LARGE SCALE GENOMIC DNA]</scope>
</reference>
<dbReference type="AlphaFoldDB" id="A0A1F7X2C7"/>
<dbReference type="Gene3D" id="3.30.1320.10">
    <property type="match status" value="1"/>
</dbReference>
<organism evidence="4 5">
    <name type="scientific">Candidatus Woesebacteria bacterium RBG_13_34_9</name>
    <dbReference type="NCBI Taxonomy" id="1802477"/>
    <lineage>
        <taxon>Bacteria</taxon>
        <taxon>Candidatus Woeseibacteriota</taxon>
    </lineage>
</organism>
<evidence type="ECO:0000256" key="1">
    <source>
        <dbReference type="ARBA" id="ARBA00022980"/>
    </source>
</evidence>
<protein>
    <recommendedName>
        <fullName evidence="3">Small ribosomal subunit protein bS16</fullName>
    </recommendedName>
</protein>
<dbReference type="Pfam" id="PF00886">
    <property type="entry name" value="Ribosomal_S16"/>
    <property type="match status" value="1"/>
</dbReference>
<gene>
    <name evidence="3" type="primary">rpsP</name>
    <name evidence="4" type="ORF">A2159_01770</name>
</gene>
<dbReference type="SUPFAM" id="SSF54565">
    <property type="entry name" value="Ribosomal protein S16"/>
    <property type="match status" value="1"/>
</dbReference>
<dbReference type="GO" id="GO:0003735">
    <property type="term" value="F:structural constituent of ribosome"/>
    <property type="evidence" value="ECO:0007669"/>
    <property type="project" value="InterPro"/>
</dbReference>
<proteinExistence type="inferred from homology"/>
<name>A0A1F7X2C7_9BACT</name>
<dbReference type="NCBIfam" id="TIGR00002">
    <property type="entry name" value="S16"/>
    <property type="match status" value="1"/>
</dbReference>
<keyword evidence="2 3" id="KW-0687">Ribonucleoprotein</keyword>
<dbReference type="PANTHER" id="PTHR12919:SF20">
    <property type="entry name" value="SMALL RIBOSOMAL SUBUNIT PROTEIN BS16M"/>
    <property type="match status" value="1"/>
</dbReference>
<dbReference type="Proteomes" id="UP000179219">
    <property type="component" value="Unassembled WGS sequence"/>
</dbReference>
<comment type="similarity">
    <text evidence="3">Belongs to the bacterial ribosomal protein bS16 family.</text>
</comment>
<dbReference type="EMBL" id="MGFP01000027">
    <property type="protein sequence ID" value="OGM09137.1"/>
    <property type="molecule type" value="Genomic_DNA"/>
</dbReference>
<keyword evidence="1 3" id="KW-0689">Ribosomal protein</keyword>
<evidence type="ECO:0000313" key="5">
    <source>
        <dbReference type="Proteomes" id="UP000179219"/>
    </source>
</evidence>
<dbReference type="InterPro" id="IPR000307">
    <property type="entry name" value="Ribosomal_bS16"/>
</dbReference>
<comment type="caution">
    <text evidence="4">The sequence shown here is derived from an EMBL/GenBank/DDBJ whole genome shotgun (WGS) entry which is preliminary data.</text>
</comment>
<dbReference type="GO" id="GO:0015935">
    <property type="term" value="C:small ribosomal subunit"/>
    <property type="evidence" value="ECO:0007669"/>
    <property type="project" value="TreeGrafter"/>
</dbReference>
<dbReference type="GO" id="GO:0005737">
    <property type="term" value="C:cytoplasm"/>
    <property type="evidence" value="ECO:0007669"/>
    <property type="project" value="UniProtKB-ARBA"/>
</dbReference>